<keyword evidence="3" id="KW-1185">Reference proteome</keyword>
<proteinExistence type="predicted"/>
<dbReference type="InParanoid" id="A0A5J5EV70"/>
<dbReference type="AlphaFoldDB" id="A0A5J5EV70"/>
<dbReference type="Proteomes" id="UP000326924">
    <property type="component" value="Unassembled WGS sequence"/>
</dbReference>
<reference evidence="2 3" key="1">
    <citation type="submission" date="2019-09" db="EMBL/GenBank/DDBJ databases">
        <title>Draft genome of the ectomycorrhizal ascomycete Sphaerosporella brunnea.</title>
        <authorList>
            <consortium name="DOE Joint Genome Institute"/>
            <person name="Benucci G.M."/>
            <person name="Marozzi G."/>
            <person name="Antonielli L."/>
            <person name="Sanchez S."/>
            <person name="Marco P."/>
            <person name="Wang X."/>
            <person name="Falini L.B."/>
            <person name="Barry K."/>
            <person name="Haridas S."/>
            <person name="Lipzen A."/>
            <person name="Labutti K."/>
            <person name="Grigoriev I.V."/>
            <person name="Murat C."/>
            <person name="Martin F."/>
            <person name="Albertini E."/>
            <person name="Donnini D."/>
            <person name="Bonito G."/>
        </authorList>
    </citation>
    <scope>NUCLEOTIDE SEQUENCE [LARGE SCALE GENOMIC DNA]</scope>
    <source>
        <strain evidence="2 3">Sb_GMNB300</strain>
    </source>
</reference>
<evidence type="ECO:0000313" key="2">
    <source>
        <dbReference type="EMBL" id="KAA8904239.1"/>
    </source>
</evidence>
<comment type="caution">
    <text evidence="2">The sequence shown here is derived from an EMBL/GenBank/DDBJ whole genome shotgun (WGS) entry which is preliminary data.</text>
</comment>
<organism evidence="2 3">
    <name type="scientific">Sphaerosporella brunnea</name>
    <dbReference type="NCBI Taxonomy" id="1250544"/>
    <lineage>
        <taxon>Eukaryota</taxon>
        <taxon>Fungi</taxon>
        <taxon>Dikarya</taxon>
        <taxon>Ascomycota</taxon>
        <taxon>Pezizomycotina</taxon>
        <taxon>Pezizomycetes</taxon>
        <taxon>Pezizales</taxon>
        <taxon>Pyronemataceae</taxon>
        <taxon>Sphaerosporella</taxon>
    </lineage>
</organism>
<gene>
    <name evidence="2" type="ORF">FN846DRAFT_984830</name>
</gene>
<accession>A0A5J5EV70</accession>
<evidence type="ECO:0000256" key="1">
    <source>
        <dbReference type="SAM" id="MobiDB-lite"/>
    </source>
</evidence>
<evidence type="ECO:0000313" key="3">
    <source>
        <dbReference type="Proteomes" id="UP000326924"/>
    </source>
</evidence>
<protein>
    <submittedName>
        <fullName evidence="2">Uncharacterized protein</fullName>
    </submittedName>
</protein>
<feature type="region of interest" description="Disordered" evidence="1">
    <location>
        <begin position="70"/>
        <end position="177"/>
    </location>
</feature>
<name>A0A5J5EV70_9PEZI</name>
<sequence>MANGYALNAAKYRLKTTFAEFTCIDVFAWAIGVAGRSLPDCGVTGNATCTSSITIADLHRLNDAREHAPACCPGVPAPDGRQPQQNHPRPRPVQTSPPKPRMATATRREPPPPPSRSRRRDASPPSRPAVQPAPPTTAGLRSRPSRHLAKRPSLTAPSHRTAPNDPAGQMPPDAPLAQSMPSLHSVLPLPCAQRSFLRRHSSRPTFSALARKFDPFCSPFRPPETPFRLLHGIVRMKDLWEDWPRVPARGRALAQV</sequence>
<feature type="compositionally biased region" description="Pro residues" evidence="1">
    <location>
        <begin position="125"/>
        <end position="135"/>
    </location>
</feature>
<dbReference type="EMBL" id="VXIS01000111">
    <property type="protein sequence ID" value="KAA8904239.1"/>
    <property type="molecule type" value="Genomic_DNA"/>
</dbReference>